<sequence>MLRCGDRGAAVRPLPDHHDALRRLSLRTGFLAVPAAAAALLSVSLLNNL</sequence>
<feature type="non-terminal residue" evidence="2">
    <location>
        <position position="49"/>
    </location>
</feature>
<evidence type="ECO:0000313" key="2">
    <source>
        <dbReference type="EMBL" id="MBB1256585.1"/>
    </source>
</evidence>
<keyword evidence="1" id="KW-0812">Transmembrane</keyword>
<reference evidence="3" key="1">
    <citation type="submission" date="2020-05" db="EMBL/GenBank/DDBJ databases">
        <title>Classification of alakaliphilic streptomycetes isolated from an alkaline soil next to Lonar Crater, India and a proposal for the recognition of Streptomyces alkaliterrae sp. nov.</title>
        <authorList>
            <person name="Golinska P."/>
        </authorList>
    </citation>
    <scope>NUCLEOTIDE SEQUENCE [LARGE SCALE GENOMIC DNA]</scope>
    <source>
        <strain evidence="3">OF3</strain>
    </source>
</reference>
<name>A0A7W3ZQD3_9ACTN</name>
<keyword evidence="1" id="KW-0472">Membrane</keyword>
<comment type="caution">
    <text evidence="2">The sequence shown here is derived from an EMBL/GenBank/DDBJ whole genome shotgun (WGS) entry which is preliminary data.</text>
</comment>
<gene>
    <name evidence="2" type="ORF">H3146_25020</name>
</gene>
<evidence type="ECO:0000313" key="3">
    <source>
        <dbReference type="Proteomes" id="UP000525686"/>
    </source>
</evidence>
<organism evidence="2 3">
    <name type="scientific">Streptomyces alkaliterrae</name>
    <dbReference type="NCBI Taxonomy" id="2213162"/>
    <lineage>
        <taxon>Bacteria</taxon>
        <taxon>Bacillati</taxon>
        <taxon>Actinomycetota</taxon>
        <taxon>Actinomycetes</taxon>
        <taxon>Kitasatosporales</taxon>
        <taxon>Streptomycetaceae</taxon>
        <taxon>Streptomyces</taxon>
    </lineage>
</organism>
<keyword evidence="1" id="KW-1133">Transmembrane helix</keyword>
<dbReference type="Proteomes" id="UP000525686">
    <property type="component" value="Unassembled WGS sequence"/>
</dbReference>
<feature type="transmembrane region" description="Helical" evidence="1">
    <location>
        <begin position="28"/>
        <end position="46"/>
    </location>
</feature>
<protein>
    <submittedName>
        <fullName evidence="2">Uncharacterized protein</fullName>
    </submittedName>
</protein>
<dbReference type="EMBL" id="JABJWZ010000397">
    <property type="protein sequence ID" value="MBB1256585.1"/>
    <property type="molecule type" value="Genomic_DNA"/>
</dbReference>
<accession>A0A7W3ZQD3</accession>
<evidence type="ECO:0000256" key="1">
    <source>
        <dbReference type="SAM" id="Phobius"/>
    </source>
</evidence>
<proteinExistence type="predicted"/>
<dbReference type="AlphaFoldDB" id="A0A7W3ZQD3"/>